<keyword evidence="8" id="KW-0902">Two-component regulatory system</keyword>
<proteinExistence type="predicted"/>
<evidence type="ECO:0000256" key="7">
    <source>
        <dbReference type="ARBA" id="ARBA00022840"/>
    </source>
</evidence>
<dbReference type="InterPro" id="IPR036890">
    <property type="entry name" value="HATPase_C_sf"/>
</dbReference>
<dbReference type="GO" id="GO:0000155">
    <property type="term" value="F:phosphorelay sensor kinase activity"/>
    <property type="evidence" value="ECO:0007669"/>
    <property type="project" value="InterPro"/>
</dbReference>
<keyword evidence="13" id="KW-1185">Reference proteome</keyword>
<dbReference type="OrthoDB" id="227596at2"/>
<dbReference type="GO" id="GO:0016020">
    <property type="term" value="C:membrane"/>
    <property type="evidence" value="ECO:0007669"/>
    <property type="project" value="InterPro"/>
</dbReference>
<keyword evidence="6 12" id="KW-0418">Kinase</keyword>
<evidence type="ECO:0000256" key="1">
    <source>
        <dbReference type="ARBA" id="ARBA00000085"/>
    </source>
</evidence>
<keyword evidence="9" id="KW-0812">Transmembrane</keyword>
<feature type="transmembrane region" description="Helical" evidence="9">
    <location>
        <begin position="36"/>
        <end position="54"/>
    </location>
</feature>
<dbReference type="PANTHER" id="PTHR24421:SF10">
    <property type="entry name" value="NITRATE_NITRITE SENSOR PROTEIN NARQ"/>
    <property type="match status" value="1"/>
</dbReference>
<name>A0A4R0GJ23_9ACTN</name>
<evidence type="ECO:0000259" key="10">
    <source>
        <dbReference type="Pfam" id="PF02518"/>
    </source>
</evidence>
<gene>
    <name evidence="12" type="ORF">E0H26_13055</name>
</gene>
<dbReference type="PANTHER" id="PTHR24421">
    <property type="entry name" value="NITRATE/NITRITE SENSOR PROTEIN NARX-RELATED"/>
    <property type="match status" value="1"/>
</dbReference>
<dbReference type="GO" id="GO:0046983">
    <property type="term" value="F:protein dimerization activity"/>
    <property type="evidence" value="ECO:0007669"/>
    <property type="project" value="InterPro"/>
</dbReference>
<dbReference type="Gene3D" id="1.20.5.1930">
    <property type="match status" value="1"/>
</dbReference>
<keyword evidence="7" id="KW-0067">ATP-binding</keyword>
<dbReference type="EMBL" id="SJJR01000007">
    <property type="protein sequence ID" value="TCB97196.1"/>
    <property type="molecule type" value="Genomic_DNA"/>
</dbReference>
<evidence type="ECO:0000256" key="4">
    <source>
        <dbReference type="ARBA" id="ARBA00022679"/>
    </source>
</evidence>
<organism evidence="12 13">
    <name type="scientific">Micromonospora zingiberis</name>
    <dbReference type="NCBI Taxonomy" id="2053011"/>
    <lineage>
        <taxon>Bacteria</taxon>
        <taxon>Bacillati</taxon>
        <taxon>Actinomycetota</taxon>
        <taxon>Actinomycetes</taxon>
        <taxon>Micromonosporales</taxon>
        <taxon>Micromonosporaceae</taxon>
        <taxon>Micromonospora</taxon>
    </lineage>
</organism>
<keyword evidence="9" id="KW-0472">Membrane</keyword>
<evidence type="ECO:0000256" key="6">
    <source>
        <dbReference type="ARBA" id="ARBA00022777"/>
    </source>
</evidence>
<accession>A0A4R0GJ23</accession>
<dbReference type="CDD" id="cd16917">
    <property type="entry name" value="HATPase_UhpB-NarQ-NarX-like"/>
    <property type="match status" value="1"/>
</dbReference>
<feature type="transmembrane region" description="Helical" evidence="9">
    <location>
        <begin position="90"/>
        <end position="121"/>
    </location>
</feature>
<dbReference type="EC" id="2.7.13.3" evidence="2"/>
<evidence type="ECO:0000313" key="13">
    <source>
        <dbReference type="Proteomes" id="UP000292274"/>
    </source>
</evidence>
<dbReference type="InterPro" id="IPR011712">
    <property type="entry name" value="Sig_transdc_His_kin_sub3_dim/P"/>
</dbReference>
<evidence type="ECO:0000256" key="8">
    <source>
        <dbReference type="ARBA" id="ARBA00023012"/>
    </source>
</evidence>
<feature type="transmembrane region" description="Helical" evidence="9">
    <location>
        <begin position="141"/>
        <end position="162"/>
    </location>
</feature>
<dbReference type="InterPro" id="IPR050482">
    <property type="entry name" value="Sensor_HK_TwoCompSys"/>
</dbReference>
<dbReference type="SUPFAM" id="SSF55874">
    <property type="entry name" value="ATPase domain of HSP90 chaperone/DNA topoisomerase II/histidine kinase"/>
    <property type="match status" value="1"/>
</dbReference>
<feature type="domain" description="Signal transduction histidine kinase subgroup 3 dimerisation and phosphoacceptor" evidence="11">
    <location>
        <begin position="185"/>
        <end position="250"/>
    </location>
</feature>
<evidence type="ECO:0000256" key="9">
    <source>
        <dbReference type="SAM" id="Phobius"/>
    </source>
</evidence>
<dbReference type="Pfam" id="PF07730">
    <property type="entry name" value="HisKA_3"/>
    <property type="match status" value="1"/>
</dbReference>
<evidence type="ECO:0000256" key="2">
    <source>
        <dbReference type="ARBA" id="ARBA00012438"/>
    </source>
</evidence>
<dbReference type="Gene3D" id="3.30.565.10">
    <property type="entry name" value="Histidine kinase-like ATPase, C-terminal domain"/>
    <property type="match status" value="1"/>
</dbReference>
<keyword evidence="3" id="KW-0597">Phosphoprotein</keyword>
<reference evidence="12 13" key="1">
    <citation type="submission" date="2019-02" db="EMBL/GenBank/DDBJ databases">
        <title>Jishengella sp. nov., isolated from a root of Zingiber montanum.</title>
        <authorList>
            <person name="Kuncharoen N."/>
            <person name="Kudo T."/>
            <person name="Masahiro Y."/>
            <person name="Ohkuma M."/>
            <person name="Tanasupawat S."/>
        </authorList>
    </citation>
    <scope>NUCLEOTIDE SEQUENCE [LARGE SCALE GENOMIC DNA]</scope>
    <source>
        <strain evidence="12 13">PLAI 1-1</strain>
    </source>
</reference>
<feature type="domain" description="Histidine kinase/HSP90-like ATPase" evidence="10">
    <location>
        <begin position="298"/>
        <end position="387"/>
    </location>
</feature>
<dbReference type="InterPro" id="IPR003594">
    <property type="entry name" value="HATPase_dom"/>
</dbReference>
<dbReference type="GO" id="GO:0005524">
    <property type="term" value="F:ATP binding"/>
    <property type="evidence" value="ECO:0007669"/>
    <property type="project" value="UniProtKB-KW"/>
</dbReference>
<protein>
    <recommendedName>
        <fullName evidence="2">histidine kinase</fullName>
        <ecNumber evidence="2">2.7.13.3</ecNumber>
    </recommendedName>
</protein>
<keyword evidence="4" id="KW-0808">Transferase</keyword>
<evidence type="ECO:0000256" key="3">
    <source>
        <dbReference type="ARBA" id="ARBA00022553"/>
    </source>
</evidence>
<keyword evidence="5" id="KW-0547">Nucleotide-binding</keyword>
<comment type="caution">
    <text evidence="12">The sequence shown here is derived from an EMBL/GenBank/DDBJ whole genome shotgun (WGS) entry which is preliminary data.</text>
</comment>
<dbReference type="Proteomes" id="UP000292274">
    <property type="component" value="Unassembled WGS sequence"/>
</dbReference>
<dbReference type="AlphaFoldDB" id="A0A4R0GJ23"/>
<dbReference type="Pfam" id="PF02518">
    <property type="entry name" value="HATPase_c"/>
    <property type="match status" value="1"/>
</dbReference>
<sequence>MVWALVLRLCPWAVPLVVLALLDVQISGELQTAGRGWVVLGVVPMAAMALLAQVRPVAGALGAAATLVVSTGVLRAVGAEMLAGLAMTEVAALAIVIVAVVRQVPGVVATGLIGLLLATGVTAAQLRPQYWSLPAGSEPEPWWSVSLSGMAMVVLPVAYGWYLRGRDRQRARASRAAVIAVQQRERLGLARELRDVVTHQVSAMIEQAQAAQERAASDPGAAANALPVIERSGIEALSSMRHLVAALREGEPGEGRTSAPLTRTTDLSADLRAMTSAGSPPVRVTVDLAEPVADEVATSVLRLVQESVTNARRHAAGAREIVASVRTEQGYVRVEVHDDGRVTRTIGRRRRGFGLVGMRERVRLLGGRFTAGRTSGGWRVIADLPLHRAER</sequence>
<dbReference type="RefSeq" id="WP_131303864.1">
    <property type="nucleotide sequence ID" value="NZ_SJJR01000007.1"/>
</dbReference>
<comment type="catalytic activity">
    <reaction evidence="1">
        <text>ATP + protein L-histidine = ADP + protein N-phospho-L-histidine.</text>
        <dbReference type="EC" id="2.7.13.3"/>
    </reaction>
</comment>
<keyword evidence="9" id="KW-1133">Transmembrane helix</keyword>
<evidence type="ECO:0000256" key="5">
    <source>
        <dbReference type="ARBA" id="ARBA00022741"/>
    </source>
</evidence>
<evidence type="ECO:0000313" key="12">
    <source>
        <dbReference type="EMBL" id="TCB97196.1"/>
    </source>
</evidence>
<evidence type="ECO:0000259" key="11">
    <source>
        <dbReference type="Pfam" id="PF07730"/>
    </source>
</evidence>
<feature type="transmembrane region" description="Helical" evidence="9">
    <location>
        <begin position="6"/>
        <end position="24"/>
    </location>
</feature>